<dbReference type="Proteomes" id="UP001595867">
    <property type="component" value="Unassembled WGS sequence"/>
</dbReference>
<reference evidence="4" key="1">
    <citation type="journal article" date="2019" name="Int. J. Syst. Evol. Microbiol.">
        <title>The Global Catalogue of Microorganisms (GCM) 10K type strain sequencing project: providing services to taxonomists for standard genome sequencing and annotation.</title>
        <authorList>
            <consortium name="The Broad Institute Genomics Platform"/>
            <consortium name="The Broad Institute Genome Sequencing Center for Infectious Disease"/>
            <person name="Wu L."/>
            <person name="Ma J."/>
        </authorList>
    </citation>
    <scope>NUCLEOTIDE SEQUENCE [LARGE SCALE GENOMIC DNA]</scope>
    <source>
        <strain evidence="4">TBRC 5832</strain>
    </source>
</reference>
<organism evidence="3 4">
    <name type="scientific">Actinoplanes subglobosus</name>
    <dbReference type="NCBI Taxonomy" id="1547892"/>
    <lineage>
        <taxon>Bacteria</taxon>
        <taxon>Bacillati</taxon>
        <taxon>Actinomycetota</taxon>
        <taxon>Actinomycetes</taxon>
        <taxon>Micromonosporales</taxon>
        <taxon>Micromonosporaceae</taxon>
        <taxon>Actinoplanes</taxon>
    </lineage>
</organism>
<dbReference type="EMBL" id="JBHSBL010000017">
    <property type="protein sequence ID" value="MFC4066891.1"/>
    <property type="molecule type" value="Genomic_DNA"/>
</dbReference>
<comment type="caution">
    <text evidence="3">The sequence shown here is derived from an EMBL/GenBank/DDBJ whole genome shotgun (WGS) entry which is preliminary data.</text>
</comment>
<gene>
    <name evidence="3" type="ORF">ACFO0C_18280</name>
</gene>
<dbReference type="RefSeq" id="WP_378067860.1">
    <property type="nucleotide sequence ID" value="NZ_JBHSBL010000017.1"/>
</dbReference>
<protein>
    <recommendedName>
        <fullName evidence="2">DUF11 domain-containing protein</fullName>
    </recommendedName>
</protein>
<evidence type="ECO:0000259" key="2">
    <source>
        <dbReference type="Pfam" id="PF01345"/>
    </source>
</evidence>
<feature type="signal peptide" evidence="1">
    <location>
        <begin position="1"/>
        <end position="24"/>
    </location>
</feature>
<proteinExistence type="predicted"/>
<dbReference type="InterPro" id="IPR001434">
    <property type="entry name" value="OmcB-like_DUF11"/>
</dbReference>
<accession>A0ABV8ISC1</accession>
<evidence type="ECO:0000256" key="1">
    <source>
        <dbReference type="SAM" id="SignalP"/>
    </source>
</evidence>
<keyword evidence="1" id="KW-0732">Signal</keyword>
<feature type="chain" id="PRO_5046556229" description="DUF11 domain-containing protein" evidence="1">
    <location>
        <begin position="25"/>
        <end position="447"/>
    </location>
</feature>
<sequence length="447" mass="46204">MSKRIGITALVFTSLLLAPTAAHAAVADGLSLELYDVTAGIGTAGKNSTVVLVNTGDEPVTFPSLTLTADVGDLRGKAVLSGGPRCGAEGPTLTCDFPALTVRAHGYEPLDNLIVRPIEGARAGDTGAVTVTVGELTGTFDVALADLVGLAAEPEVGTSGAPGSTATFAPGVTNTGDKPVQGVVFNAGAGSLNVEFEHRFSNCLYAPGEFYCTIDDVLEPGKTYVPSEGVPLKILPSAPAPMRTTSGSQYQTATDAVKWVEEFKVRNPEYIAGTGGPLRLVEKPATARLAGGAQTDPEWSDDYTTVNVDVTGENLPDEAAVGASARGRVGKVVDVRVGLRNRGPARIDTARMDVLVSYPSVEVAIPSGATVVSYDDQLCRPSNGAYHCQFGDLEAGQKSTALFQLSIDTAGTSTGSVTVTTADYWGVPGPDRNRDNNTATITVTGRP</sequence>
<evidence type="ECO:0000313" key="4">
    <source>
        <dbReference type="Proteomes" id="UP001595867"/>
    </source>
</evidence>
<evidence type="ECO:0000313" key="3">
    <source>
        <dbReference type="EMBL" id="MFC4066891.1"/>
    </source>
</evidence>
<feature type="domain" description="DUF11" evidence="2">
    <location>
        <begin position="327"/>
        <end position="443"/>
    </location>
</feature>
<dbReference type="Pfam" id="PF01345">
    <property type="entry name" value="DUF11"/>
    <property type="match status" value="1"/>
</dbReference>
<keyword evidence="4" id="KW-1185">Reference proteome</keyword>
<name>A0ABV8ISC1_9ACTN</name>